<dbReference type="PANTHER" id="PTHR43316:SF3">
    <property type="entry name" value="HALOACID DEHALOGENASE, TYPE II (AFU_ORTHOLOGUE AFUA_2G07750)-RELATED"/>
    <property type="match status" value="1"/>
</dbReference>
<sequence length="319" mass="35831">MGLSLAAYIDELHERSDLIWPNPPAIVPMKVTPSLKPLPGIKAVTWSVYGTLLQIEQGVLLHHHEQEIRMQIALEKTIKEFNMWNSMTRRKGQPWEGMLIIYNRIREDLGMVSSKQKGDFPEVDSAQIWKKVIGKLELKEYTYDQGKYGDVDDFAAKIAYFFHASLQGAEAVKGSRDTLAHLTDAGIRQGLIADGQVFTIPQLLHALKHQGSFASLAEVLSASLMTISYQQKIRKPSPSLYRSAKESFKKIGIQPEEVLHVSHRLKDDLAVAKKIGFRTALFAADKSACKVTASDVRDPEMKPDRLISEIAQVRDILQV</sequence>
<reference evidence="2 3" key="1">
    <citation type="submission" date="2019-02" db="EMBL/GenBank/DDBJ databases">
        <title>Deep-cultivation of Planctomycetes and their phenomic and genomic characterization uncovers novel biology.</title>
        <authorList>
            <person name="Wiegand S."/>
            <person name="Jogler M."/>
            <person name="Boedeker C."/>
            <person name="Pinto D."/>
            <person name="Vollmers J."/>
            <person name="Rivas-Marin E."/>
            <person name="Kohn T."/>
            <person name="Peeters S.H."/>
            <person name="Heuer A."/>
            <person name="Rast P."/>
            <person name="Oberbeckmann S."/>
            <person name="Bunk B."/>
            <person name="Jeske O."/>
            <person name="Meyerdierks A."/>
            <person name="Storesund J.E."/>
            <person name="Kallscheuer N."/>
            <person name="Luecker S."/>
            <person name="Lage O.M."/>
            <person name="Pohl T."/>
            <person name="Merkel B.J."/>
            <person name="Hornburger P."/>
            <person name="Mueller R.-W."/>
            <person name="Bruemmer F."/>
            <person name="Labrenz M."/>
            <person name="Spormann A.M."/>
            <person name="Op den Camp H."/>
            <person name="Overmann J."/>
            <person name="Amann R."/>
            <person name="Jetten M.S.M."/>
            <person name="Mascher T."/>
            <person name="Medema M.H."/>
            <person name="Devos D.P."/>
            <person name="Kaster A.-K."/>
            <person name="Ovreas L."/>
            <person name="Rohde M."/>
            <person name="Galperin M.Y."/>
            <person name="Jogler C."/>
        </authorList>
    </citation>
    <scope>NUCLEOTIDE SEQUENCE [LARGE SCALE GENOMIC DNA]</scope>
    <source>
        <strain evidence="2 3">Mal48</strain>
    </source>
</reference>
<name>A0A517QTP0_9PLAN</name>
<accession>A0A517QTP0</accession>
<dbReference type="GO" id="GO:0016787">
    <property type="term" value="F:hydrolase activity"/>
    <property type="evidence" value="ECO:0007669"/>
    <property type="project" value="UniProtKB-KW"/>
</dbReference>
<keyword evidence="3" id="KW-1185">Reference proteome</keyword>
<dbReference type="Pfam" id="PF00702">
    <property type="entry name" value="Hydrolase"/>
    <property type="match status" value="1"/>
</dbReference>
<protein>
    <recommendedName>
        <fullName evidence="4">Phosphoglycolate phosphatase</fullName>
    </recommendedName>
</protein>
<dbReference type="Proteomes" id="UP000315724">
    <property type="component" value="Chromosome"/>
</dbReference>
<dbReference type="InterPro" id="IPR036412">
    <property type="entry name" value="HAD-like_sf"/>
</dbReference>
<dbReference type="PANTHER" id="PTHR43316">
    <property type="entry name" value="HYDROLASE, HALOACID DELAHOGENASE-RELATED"/>
    <property type="match status" value="1"/>
</dbReference>
<dbReference type="InterPro" id="IPR023214">
    <property type="entry name" value="HAD_sf"/>
</dbReference>
<proteinExistence type="predicted"/>
<evidence type="ECO:0000313" key="2">
    <source>
        <dbReference type="EMBL" id="QDT35009.1"/>
    </source>
</evidence>
<dbReference type="InterPro" id="IPR051540">
    <property type="entry name" value="S-2-haloacid_dehalogenase"/>
</dbReference>
<evidence type="ECO:0008006" key="4">
    <source>
        <dbReference type="Google" id="ProtNLM"/>
    </source>
</evidence>
<dbReference type="RefSeq" id="WP_145203863.1">
    <property type="nucleotide sequence ID" value="NZ_CP036267.1"/>
</dbReference>
<dbReference type="KEGG" id="tpol:Mal48_42820"/>
<dbReference type="AlphaFoldDB" id="A0A517QTP0"/>
<dbReference type="Gene3D" id="3.40.50.1000">
    <property type="entry name" value="HAD superfamily/HAD-like"/>
    <property type="match status" value="1"/>
</dbReference>
<evidence type="ECO:0000313" key="3">
    <source>
        <dbReference type="Proteomes" id="UP000315724"/>
    </source>
</evidence>
<organism evidence="2 3">
    <name type="scientific">Thalassoglobus polymorphus</name>
    <dbReference type="NCBI Taxonomy" id="2527994"/>
    <lineage>
        <taxon>Bacteria</taxon>
        <taxon>Pseudomonadati</taxon>
        <taxon>Planctomycetota</taxon>
        <taxon>Planctomycetia</taxon>
        <taxon>Planctomycetales</taxon>
        <taxon>Planctomycetaceae</taxon>
        <taxon>Thalassoglobus</taxon>
    </lineage>
</organism>
<dbReference type="EMBL" id="CP036267">
    <property type="protein sequence ID" value="QDT35009.1"/>
    <property type="molecule type" value="Genomic_DNA"/>
</dbReference>
<gene>
    <name evidence="2" type="ORF">Mal48_42820</name>
</gene>
<evidence type="ECO:0000256" key="1">
    <source>
        <dbReference type="ARBA" id="ARBA00022801"/>
    </source>
</evidence>
<dbReference type="OrthoDB" id="367448at2"/>
<dbReference type="SUPFAM" id="SSF56784">
    <property type="entry name" value="HAD-like"/>
    <property type="match status" value="1"/>
</dbReference>
<keyword evidence="1" id="KW-0378">Hydrolase</keyword>